<feature type="compositionally biased region" description="Polar residues" evidence="10">
    <location>
        <begin position="1"/>
        <end position="11"/>
    </location>
</feature>
<feature type="domain" description="Protein kinase" evidence="11">
    <location>
        <begin position="22"/>
        <end position="310"/>
    </location>
</feature>
<dbReference type="InterPro" id="IPR011009">
    <property type="entry name" value="Kinase-like_dom_sf"/>
</dbReference>
<dbReference type="InterPro" id="IPR008271">
    <property type="entry name" value="Ser/Thr_kinase_AS"/>
</dbReference>
<evidence type="ECO:0000256" key="4">
    <source>
        <dbReference type="ARBA" id="ARBA00022527"/>
    </source>
</evidence>
<dbReference type="PROSITE" id="PS50011">
    <property type="entry name" value="PROTEIN_KINASE_DOM"/>
    <property type="match status" value="1"/>
</dbReference>
<keyword evidence="12" id="KW-1185">Reference proteome</keyword>
<reference evidence="13" key="1">
    <citation type="submission" date="2025-08" db="UniProtKB">
        <authorList>
            <consortium name="RefSeq"/>
        </authorList>
    </citation>
    <scope>IDENTIFICATION</scope>
    <source>
        <tissue evidence="13">Muscle</tissue>
    </source>
</reference>
<proteinExistence type="predicted"/>
<dbReference type="Pfam" id="PF00069">
    <property type="entry name" value="Pkinase"/>
    <property type="match status" value="1"/>
</dbReference>
<dbReference type="RefSeq" id="XP_013791846.2">
    <property type="nucleotide sequence ID" value="XM_013936392.2"/>
</dbReference>
<evidence type="ECO:0000256" key="9">
    <source>
        <dbReference type="ARBA" id="ARBA00048789"/>
    </source>
</evidence>
<accession>A0ABM1C005</accession>
<evidence type="ECO:0000256" key="2">
    <source>
        <dbReference type="ARBA" id="ARBA00012442"/>
    </source>
</evidence>
<dbReference type="EC" id="2.7.11.10" evidence="2"/>
<keyword evidence="3" id="KW-0963">Cytoplasm</keyword>
<dbReference type="InterPro" id="IPR051180">
    <property type="entry name" value="IKK"/>
</dbReference>
<comment type="subcellular location">
    <subcellularLocation>
        <location evidence="1">Cytoplasm</location>
    </subcellularLocation>
</comment>
<dbReference type="PANTHER" id="PTHR22969">
    <property type="entry name" value="IKB KINASE"/>
    <property type="match status" value="1"/>
</dbReference>
<evidence type="ECO:0000313" key="12">
    <source>
        <dbReference type="Proteomes" id="UP000694941"/>
    </source>
</evidence>
<dbReference type="Proteomes" id="UP000694941">
    <property type="component" value="Unplaced"/>
</dbReference>
<evidence type="ECO:0000256" key="7">
    <source>
        <dbReference type="ARBA" id="ARBA00022777"/>
    </source>
</evidence>
<comment type="catalytic activity">
    <reaction evidence="9">
        <text>L-seryl-[I-kappa-B protein] + ATP = O-phospho-L-seryl-[I-kappa-B protein] + ADP + H(+)</text>
        <dbReference type="Rhea" id="RHEA:19073"/>
        <dbReference type="Rhea" id="RHEA-COMP:13698"/>
        <dbReference type="Rhea" id="RHEA-COMP:13699"/>
        <dbReference type="ChEBI" id="CHEBI:15378"/>
        <dbReference type="ChEBI" id="CHEBI:29999"/>
        <dbReference type="ChEBI" id="CHEBI:30616"/>
        <dbReference type="ChEBI" id="CHEBI:83421"/>
        <dbReference type="ChEBI" id="CHEBI:456216"/>
        <dbReference type="EC" id="2.7.11.10"/>
    </reaction>
</comment>
<protein>
    <recommendedName>
        <fullName evidence="2">IkappaB kinase</fullName>
        <ecNumber evidence="2">2.7.11.10</ecNumber>
    </recommendedName>
</protein>
<keyword evidence="7" id="KW-0418">Kinase</keyword>
<evidence type="ECO:0000259" key="11">
    <source>
        <dbReference type="PROSITE" id="PS50011"/>
    </source>
</evidence>
<evidence type="ECO:0000256" key="8">
    <source>
        <dbReference type="ARBA" id="ARBA00022840"/>
    </source>
</evidence>
<dbReference type="PROSITE" id="PS00108">
    <property type="entry name" value="PROTEIN_KINASE_ST"/>
    <property type="match status" value="1"/>
</dbReference>
<evidence type="ECO:0000256" key="6">
    <source>
        <dbReference type="ARBA" id="ARBA00022741"/>
    </source>
</evidence>
<sequence>MNQQERPSLSGSDGDENIKGDWKREKVLGTGGFGRVDLWRNQKTNEPIAIKECRWGKDAMMTPKHRQRWKLEVEIMRKLKHPNVITALEVPPALDTSSCDLPLLAMEYCAGGDLRKKFGKPENCCGLPEKNVRIFLRQIASAVEYLHKRRIIHRDLKPENILLQENDGKLQYKLIDLGYAKELDQGSICTSFVGTLQYLAPELFHSKRYSYTVDYWSLGLVTHEIIVGYRPFLPSLSPAQWIPYAEKKSSSTITMYLDNEGKIHCSEEMSPYNNISRVFQKYLEDWLQVMLEWDPQTRGHRNGRKAFDILKDILDKK</sequence>
<keyword evidence="6" id="KW-0547">Nucleotide-binding</keyword>
<feature type="non-terminal residue" evidence="13">
    <location>
        <position position="317"/>
    </location>
</feature>
<evidence type="ECO:0000256" key="3">
    <source>
        <dbReference type="ARBA" id="ARBA00022490"/>
    </source>
</evidence>
<evidence type="ECO:0000256" key="5">
    <source>
        <dbReference type="ARBA" id="ARBA00022679"/>
    </source>
</evidence>
<dbReference type="SUPFAM" id="SSF56112">
    <property type="entry name" value="Protein kinase-like (PK-like)"/>
    <property type="match status" value="1"/>
</dbReference>
<evidence type="ECO:0000256" key="10">
    <source>
        <dbReference type="SAM" id="MobiDB-lite"/>
    </source>
</evidence>
<dbReference type="InterPro" id="IPR000719">
    <property type="entry name" value="Prot_kinase_dom"/>
</dbReference>
<dbReference type="Gene3D" id="1.10.510.10">
    <property type="entry name" value="Transferase(Phosphotransferase) domain 1"/>
    <property type="match status" value="1"/>
</dbReference>
<keyword evidence="4" id="KW-0723">Serine/threonine-protein kinase</keyword>
<dbReference type="GeneID" id="106475722"/>
<gene>
    <name evidence="13" type="primary">LOC106475722</name>
</gene>
<organism evidence="12 13">
    <name type="scientific">Limulus polyphemus</name>
    <name type="common">Atlantic horseshoe crab</name>
    <dbReference type="NCBI Taxonomy" id="6850"/>
    <lineage>
        <taxon>Eukaryota</taxon>
        <taxon>Metazoa</taxon>
        <taxon>Ecdysozoa</taxon>
        <taxon>Arthropoda</taxon>
        <taxon>Chelicerata</taxon>
        <taxon>Merostomata</taxon>
        <taxon>Xiphosura</taxon>
        <taxon>Limulidae</taxon>
        <taxon>Limulus</taxon>
    </lineage>
</organism>
<keyword evidence="8" id="KW-0067">ATP-binding</keyword>
<feature type="region of interest" description="Disordered" evidence="10">
    <location>
        <begin position="1"/>
        <end position="21"/>
    </location>
</feature>
<dbReference type="SMART" id="SM00220">
    <property type="entry name" value="S_TKc"/>
    <property type="match status" value="1"/>
</dbReference>
<keyword evidence="5" id="KW-0808">Transferase</keyword>
<dbReference type="PANTHER" id="PTHR22969:SF17">
    <property type="entry name" value="INHIBITOR OF NUCLEAR FACTOR KAPPA-B KINASE SUBUNIT BETA"/>
    <property type="match status" value="1"/>
</dbReference>
<evidence type="ECO:0000313" key="13">
    <source>
        <dbReference type="RefSeq" id="XP_013791846.2"/>
    </source>
</evidence>
<name>A0ABM1C005_LIMPO</name>
<evidence type="ECO:0000256" key="1">
    <source>
        <dbReference type="ARBA" id="ARBA00004496"/>
    </source>
</evidence>